<gene>
    <name evidence="3" type="ORF">K2173_012394</name>
</gene>
<keyword evidence="4" id="KW-1185">Reference proteome</keyword>
<reference evidence="3 4" key="1">
    <citation type="submission" date="2021-09" db="EMBL/GenBank/DDBJ databases">
        <title>Genomic insights and catalytic innovation underlie evolution of tropane alkaloids biosynthesis.</title>
        <authorList>
            <person name="Wang Y.-J."/>
            <person name="Tian T."/>
            <person name="Huang J.-P."/>
            <person name="Huang S.-X."/>
        </authorList>
    </citation>
    <scope>NUCLEOTIDE SEQUENCE [LARGE SCALE GENOMIC DNA]</scope>
    <source>
        <strain evidence="3">KIB-2018</strain>
        <tissue evidence="3">Leaf</tissue>
    </source>
</reference>
<evidence type="ECO:0000256" key="2">
    <source>
        <dbReference type="SAM" id="Phobius"/>
    </source>
</evidence>
<evidence type="ECO:0000313" key="3">
    <source>
        <dbReference type="EMBL" id="KAJ8899218.1"/>
    </source>
</evidence>
<feature type="transmembrane region" description="Helical" evidence="2">
    <location>
        <begin position="89"/>
        <end position="115"/>
    </location>
</feature>
<comment type="caution">
    <text evidence="3">The sequence shown here is derived from an EMBL/GenBank/DDBJ whole genome shotgun (WGS) entry which is preliminary data.</text>
</comment>
<keyword evidence="2" id="KW-0472">Membrane</keyword>
<accession>A0AAV8UCF9</accession>
<dbReference type="Proteomes" id="UP001159364">
    <property type="component" value="Linkage Group LG08"/>
</dbReference>
<feature type="region of interest" description="Disordered" evidence="1">
    <location>
        <begin position="38"/>
        <end position="59"/>
    </location>
</feature>
<name>A0AAV8UCF9_9ROSI</name>
<proteinExistence type="predicted"/>
<evidence type="ECO:0000313" key="4">
    <source>
        <dbReference type="Proteomes" id="UP001159364"/>
    </source>
</evidence>
<protein>
    <submittedName>
        <fullName evidence="3">Uncharacterized protein</fullName>
    </submittedName>
</protein>
<keyword evidence="2" id="KW-1133">Transmembrane helix</keyword>
<sequence>MAALSIANSFHKTNVSIQVVRTRNCHRVQTVMACQRGEPTIDTSGPKAKKELRPENQPPSRQLFSTVEEFGKELKDKLSPKRKGDLMDVGLAALAFAIYVYMSQQIVCAYCVWIATFKQPW</sequence>
<keyword evidence="2" id="KW-0812">Transmembrane</keyword>
<evidence type="ECO:0000256" key="1">
    <source>
        <dbReference type="SAM" id="MobiDB-lite"/>
    </source>
</evidence>
<dbReference type="AlphaFoldDB" id="A0AAV8UCF9"/>
<organism evidence="3 4">
    <name type="scientific">Erythroxylum novogranatense</name>
    <dbReference type="NCBI Taxonomy" id="1862640"/>
    <lineage>
        <taxon>Eukaryota</taxon>
        <taxon>Viridiplantae</taxon>
        <taxon>Streptophyta</taxon>
        <taxon>Embryophyta</taxon>
        <taxon>Tracheophyta</taxon>
        <taxon>Spermatophyta</taxon>
        <taxon>Magnoliopsida</taxon>
        <taxon>eudicotyledons</taxon>
        <taxon>Gunneridae</taxon>
        <taxon>Pentapetalae</taxon>
        <taxon>rosids</taxon>
        <taxon>fabids</taxon>
        <taxon>Malpighiales</taxon>
        <taxon>Erythroxylaceae</taxon>
        <taxon>Erythroxylum</taxon>
    </lineage>
</organism>
<dbReference type="EMBL" id="JAIWQS010000008">
    <property type="protein sequence ID" value="KAJ8899218.1"/>
    <property type="molecule type" value="Genomic_DNA"/>
</dbReference>